<reference evidence="6 7" key="1">
    <citation type="submission" date="2018-06" db="EMBL/GenBank/DDBJ databases">
        <title>Genomic Encyclopedia of Type Strains, Phase IV (KMG-IV): sequencing the most valuable type-strain genomes for metagenomic binning, comparative biology and taxonomic classification.</title>
        <authorList>
            <person name="Goeker M."/>
        </authorList>
    </citation>
    <scope>NUCLEOTIDE SEQUENCE [LARGE SCALE GENOMIC DNA]</scope>
    <source>
        <strain evidence="6 7">DSM 25532</strain>
    </source>
</reference>
<evidence type="ECO:0000313" key="6">
    <source>
        <dbReference type="EMBL" id="RBP40316.1"/>
    </source>
</evidence>
<comment type="caution">
    <text evidence="6">The sequence shown here is derived from an EMBL/GenBank/DDBJ whole genome shotgun (WGS) entry which is preliminary data.</text>
</comment>
<dbReference type="Gene3D" id="1.10.1740.10">
    <property type="match status" value="1"/>
</dbReference>
<keyword evidence="3" id="KW-0731">Sigma factor</keyword>
<organism evidence="6 7">
    <name type="scientific">Roseimicrobium gellanilyticum</name>
    <dbReference type="NCBI Taxonomy" id="748857"/>
    <lineage>
        <taxon>Bacteria</taxon>
        <taxon>Pseudomonadati</taxon>
        <taxon>Verrucomicrobiota</taxon>
        <taxon>Verrucomicrobiia</taxon>
        <taxon>Verrucomicrobiales</taxon>
        <taxon>Verrucomicrobiaceae</taxon>
        <taxon>Roseimicrobium</taxon>
    </lineage>
</organism>
<dbReference type="NCBIfam" id="TIGR02989">
    <property type="entry name" value="Sig-70_gvs1"/>
    <property type="match status" value="1"/>
</dbReference>
<comment type="similarity">
    <text evidence="1">Belongs to the sigma-70 factor family. ECF subfamily.</text>
</comment>
<name>A0A366HD30_9BACT</name>
<dbReference type="InterPro" id="IPR013325">
    <property type="entry name" value="RNA_pol_sigma_r2"/>
</dbReference>
<dbReference type="InterPro" id="IPR039425">
    <property type="entry name" value="RNA_pol_sigma-70-like"/>
</dbReference>
<dbReference type="PANTHER" id="PTHR43133">
    <property type="entry name" value="RNA POLYMERASE ECF-TYPE SIGMA FACTO"/>
    <property type="match status" value="1"/>
</dbReference>
<dbReference type="Pfam" id="PF04542">
    <property type="entry name" value="Sigma70_r2"/>
    <property type="match status" value="1"/>
</dbReference>
<dbReference type="InterPro" id="IPR014331">
    <property type="entry name" value="RNA_pol_sigma70_ECF_RHOBA"/>
</dbReference>
<accession>A0A366HD30</accession>
<dbReference type="GO" id="GO:0006352">
    <property type="term" value="P:DNA-templated transcription initiation"/>
    <property type="evidence" value="ECO:0007669"/>
    <property type="project" value="InterPro"/>
</dbReference>
<dbReference type="AlphaFoldDB" id="A0A366HD30"/>
<dbReference type="InterPro" id="IPR013324">
    <property type="entry name" value="RNA_pol_sigma_r3/r4-like"/>
</dbReference>
<sequence>MKEEDSAPSSDLHRPLVPLLMRHERQIFAYIYTLVPHRHDAEDILQETCLTIYDKFHEFTVGTDFMAWAMRIAWWKVRAARQKYARSKVVFNDEVMEAISHTAVTMAEETSPMQVALSQCLQKLNDRDRRMVLTRYEHGSGVERAALVSGRSLQAAYKALMRIKQVLHDCVLNTMTREEAA</sequence>
<feature type="domain" description="RNA polymerase sigma-70 region 2" evidence="5">
    <location>
        <begin position="19"/>
        <end position="78"/>
    </location>
</feature>
<dbReference type="OrthoDB" id="194771at2"/>
<evidence type="ECO:0000256" key="2">
    <source>
        <dbReference type="ARBA" id="ARBA00023015"/>
    </source>
</evidence>
<keyword evidence="2" id="KW-0805">Transcription regulation</keyword>
<dbReference type="EMBL" id="QNRR01000008">
    <property type="protein sequence ID" value="RBP40316.1"/>
    <property type="molecule type" value="Genomic_DNA"/>
</dbReference>
<keyword evidence="7" id="KW-1185">Reference proteome</keyword>
<proteinExistence type="inferred from homology"/>
<evidence type="ECO:0000259" key="5">
    <source>
        <dbReference type="Pfam" id="PF04542"/>
    </source>
</evidence>
<dbReference type="InterPro" id="IPR007627">
    <property type="entry name" value="RNA_pol_sigma70_r2"/>
</dbReference>
<keyword evidence="4" id="KW-0804">Transcription</keyword>
<dbReference type="SUPFAM" id="SSF88946">
    <property type="entry name" value="Sigma2 domain of RNA polymerase sigma factors"/>
    <property type="match status" value="1"/>
</dbReference>
<evidence type="ECO:0000256" key="1">
    <source>
        <dbReference type="ARBA" id="ARBA00010641"/>
    </source>
</evidence>
<dbReference type="GO" id="GO:0016987">
    <property type="term" value="F:sigma factor activity"/>
    <property type="evidence" value="ECO:0007669"/>
    <property type="project" value="UniProtKB-KW"/>
</dbReference>
<evidence type="ECO:0000256" key="3">
    <source>
        <dbReference type="ARBA" id="ARBA00023082"/>
    </source>
</evidence>
<dbReference type="SUPFAM" id="SSF88659">
    <property type="entry name" value="Sigma3 and sigma4 domains of RNA polymerase sigma factors"/>
    <property type="match status" value="1"/>
</dbReference>
<dbReference type="RefSeq" id="WP_113960458.1">
    <property type="nucleotide sequence ID" value="NZ_QNRR01000008.1"/>
</dbReference>
<dbReference type="Proteomes" id="UP000253426">
    <property type="component" value="Unassembled WGS sequence"/>
</dbReference>
<dbReference type="InterPro" id="IPR014284">
    <property type="entry name" value="RNA_pol_sigma-70_dom"/>
</dbReference>
<dbReference type="NCBIfam" id="TIGR02937">
    <property type="entry name" value="sigma70-ECF"/>
    <property type="match status" value="1"/>
</dbReference>
<protein>
    <submittedName>
        <fullName evidence="6">RNA polymerase sigma-70 factor (ECF subfamily)</fullName>
    </submittedName>
</protein>
<evidence type="ECO:0000256" key="4">
    <source>
        <dbReference type="ARBA" id="ARBA00023163"/>
    </source>
</evidence>
<evidence type="ECO:0000313" key="7">
    <source>
        <dbReference type="Proteomes" id="UP000253426"/>
    </source>
</evidence>
<dbReference type="PANTHER" id="PTHR43133:SF51">
    <property type="entry name" value="RNA POLYMERASE SIGMA FACTOR"/>
    <property type="match status" value="1"/>
</dbReference>
<gene>
    <name evidence="6" type="ORF">DES53_10822</name>
</gene>